<name>A0A5K7X3A4_9BACL</name>
<dbReference type="InterPro" id="IPR001763">
    <property type="entry name" value="Rhodanese-like_dom"/>
</dbReference>
<sequence>MYEEIFPEDVEALIMKEKPINIIDVREPFEFKEEHIAGAVNIPLNELPSCCKAIDPSKTYIVVCHAGVRSVAASEFMAEHGYTVKNMSGGMMEWTGEVERDPN</sequence>
<dbReference type="InterPro" id="IPR036873">
    <property type="entry name" value="Rhodanese-like_dom_sf"/>
</dbReference>
<dbReference type="SUPFAM" id="SSF52821">
    <property type="entry name" value="Rhodanese/Cell cycle control phosphatase"/>
    <property type="match status" value="1"/>
</dbReference>
<feature type="domain" description="Rhodanese" evidence="1">
    <location>
        <begin position="16"/>
        <end position="99"/>
    </location>
</feature>
<evidence type="ECO:0000313" key="2">
    <source>
        <dbReference type="EMBL" id="BBN99123.1"/>
    </source>
</evidence>
<reference evidence="2 3" key="1">
    <citation type="submission" date="2019-09" db="EMBL/GenBank/DDBJ databases">
        <title>Complete genome sequence of Sporolactobacillus terrae 70-3.</title>
        <authorList>
            <person name="Tanaka N."/>
            <person name="Shiwa Y."/>
            <person name="Fujita N."/>
            <person name="Tanasupawat S."/>
        </authorList>
    </citation>
    <scope>NUCLEOTIDE SEQUENCE [LARGE SCALE GENOMIC DNA]</scope>
    <source>
        <strain evidence="2 3">70-3</strain>
    </source>
</reference>
<dbReference type="CDD" id="cd00158">
    <property type="entry name" value="RHOD"/>
    <property type="match status" value="1"/>
</dbReference>
<dbReference type="PANTHER" id="PTHR43031:SF17">
    <property type="entry name" value="SULFURTRANSFERASE YTWF-RELATED"/>
    <property type="match status" value="1"/>
</dbReference>
<dbReference type="InterPro" id="IPR050229">
    <property type="entry name" value="GlpE_sulfurtransferase"/>
</dbReference>
<protein>
    <submittedName>
        <fullName evidence="2">Phage shock protein E</fullName>
    </submittedName>
</protein>
<dbReference type="RefSeq" id="WP_028983868.1">
    <property type="nucleotide sequence ID" value="NZ_AP021853.1"/>
</dbReference>
<organism evidence="2 3">
    <name type="scientific">Sporolactobacillus terrae</name>
    <dbReference type="NCBI Taxonomy" id="269673"/>
    <lineage>
        <taxon>Bacteria</taxon>
        <taxon>Bacillati</taxon>
        <taxon>Bacillota</taxon>
        <taxon>Bacilli</taxon>
        <taxon>Bacillales</taxon>
        <taxon>Sporolactobacillaceae</taxon>
        <taxon>Sporolactobacillus</taxon>
    </lineage>
</organism>
<gene>
    <name evidence="2" type="ORF">St703_18280</name>
</gene>
<dbReference type="AlphaFoldDB" id="A0A5K7X3A4"/>
<accession>A0A5K7X3A4</accession>
<dbReference type="EMBL" id="AP021853">
    <property type="protein sequence ID" value="BBN99123.1"/>
    <property type="molecule type" value="Genomic_DNA"/>
</dbReference>
<evidence type="ECO:0000313" key="3">
    <source>
        <dbReference type="Proteomes" id="UP000326951"/>
    </source>
</evidence>
<proteinExistence type="predicted"/>
<evidence type="ECO:0000259" key="1">
    <source>
        <dbReference type="PROSITE" id="PS50206"/>
    </source>
</evidence>
<dbReference type="PROSITE" id="PS50206">
    <property type="entry name" value="RHODANESE_3"/>
    <property type="match status" value="1"/>
</dbReference>
<dbReference type="Pfam" id="PF00581">
    <property type="entry name" value="Rhodanese"/>
    <property type="match status" value="1"/>
</dbReference>
<dbReference type="PANTHER" id="PTHR43031">
    <property type="entry name" value="FAD-DEPENDENT OXIDOREDUCTASE"/>
    <property type="match status" value="1"/>
</dbReference>
<dbReference type="Proteomes" id="UP000326951">
    <property type="component" value="Chromosome"/>
</dbReference>
<dbReference type="Gene3D" id="3.40.250.10">
    <property type="entry name" value="Rhodanese-like domain"/>
    <property type="match status" value="1"/>
</dbReference>
<dbReference type="SMART" id="SM00450">
    <property type="entry name" value="RHOD"/>
    <property type="match status" value="1"/>
</dbReference>